<comment type="caution">
    <text evidence="1">The sequence shown here is derived from an EMBL/GenBank/DDBJ whole genome shotgun (WGS) entry which is preliminary data.</text>
</comment>
<evidence type="ECO:0000313" key="1">
    <source>
        <dbReference type="EMBL" id="GFT17084.1"/>
    </source>
</evidence>
<keyword evidence="2" id="KW-1185">Reference proteome</keyword>
<proteinExistence type="predicted"/>
<dbReference type="EMBL" id="BMAW01010062">
    <property type="protein sequence ID" value="GFT17084.1"/>
    <property type="molecule type" value="Genomic_DNA"/>
</dbReference>
<evidence type="ECO:0000313" key="2">
    <source>
        <dbReference type="Proteomes" id="UP000887013"/>
    </source>
</evidence>
<dbReference type="Proteomes" id="UP000887013">
    <property type="component" value="Unassembled WGS sequence"/>
</dbReference>
<sequence>MFLRSIHVKCGKTTVKNKKGLSPETDSDKFKTSDSWAECSFSVEQQIQESTALYPDNISDHSSSPPIIEQEVFNFENLSCLCPISINLFFRSGSSSCLIAKFFVM</sequence>
<accession>A0A8X6NK36</accession>
<organism evidence="1 2">
    <name type="scientific">Nephila pilipes</name>
    <name type="common">Giant wood spider</name>
    <name type="synonym">Nephila maculata</name>
    <dbReference type="NCBI Taxonomy" id="299642"/>
    <lineage>
        <taxon>Eukaryota</taxon>
        <taxon>Metazoa</taxon>
        <taxon>Ecdysozoa</taxon>
        <taxon>Arthropoda</taxon>
        <taxon>Chelicerata</taxon>
        <taxon>Arachnida</taxon>
        <taxon>Araneae</taxon>
        <taxon>Araneomorphae</taxon>
        <taxon>Entelegynae</taxon>
        <taxon>Araneoidea</taxon>
        <taxon>Nephilidae</taxon>
        <taxon>Nephila</taxon>
    </lineage>
</organism>
<name>A0A8X6NK36_NEPPI</name>
<gene>
    <name evidence="1" type="ORF">NPIL_528991</name>
</gene>
<reference evidence="1" key="1">
    <citation type="submission" date="2020-08" db="EMBL/GenBank/DDBJ databases">
        <title>Multicomponent nature underlies the extraordinary mechanical properties of spider dragline silk.</title>
        <authorList>
            <person name="Kono N."/>
            <person name="Nakamura H."/>
            <person name="Mori M."/>
            <person name="Yoshida Y."/>
            <person name="Ohtoshi R."/>
            <person name="Malay A.D."/>
            <person name="Moran D.A.P."/>
            <person name="Tomita M."/>
            <person name="Numata K."/>
            <person name="Arakawa K."/>
        </authorList>
    </citation>
    <scope>NUCLEOTIDE SEQUENCE</scope>
</reference>
<dbReference type="AlphaFoldDB" id="A0A8X6NK36"/>
<protein>
    <submittedName>
        <fullName evidence="1">Uncharacterized protein</fullName>
    </submittedName>
</protein>